<dbReference type="RefSeq" id="WP_169944929.1">
    <property type="nucleotide sequence ID" value="NZ_CP053015.1"/>
</dbReference>
<protein>
    <submittedName>
        <fullName evidence="1">Uncharacterized protein</fullName>
    </submittedName>
</protein>
<dbReference type="KEGG" id="slan:GV829_06140"/>
<keyword evidence="2" id="KW-1185">Reference proteome</keyword>
<sequence length="93" mass="10558">MSKSFTEKIAADKNLFPVSLPGFGVSVDFGDRAFAAWQRRPVNRPLRALAIRVNSFLQFCCGFFGRLEKMAEIRGLCCELTGFRQQRHARGME</sequence>
<proteinExistence type="predicted"/>
<accession>A0A6M4ASM2</accession>
<name>A0A6M4ASM2_9SPHN</name>
<dbReference type="Proteomes" id="UP000503018">
    <property type="component" value="Chromosome"/>
</dbReference>
<gene>
    <name evidence="1" type="ORF">GV829_06140</name>
</gene>
<organism evidence="1 2">
    <name type="scientific">Sphingomonas lacunae</name>
    <dbReference type="NCBI Taxonomy" id="2698828"/>
    <lineage>
        <taxon>Bacteria</taxon>
        <taxon>Pseudomonadati</taxon>
        <taxon>Pseudomonadota</taxon>
        <taxon>Alphaproteobacteria</taxon>
        <taxon>Sphingomonadales</taxon>
        <taxon>Sphingomonadaceae</taxon>
        <taxon>Sphingomonas</taxon>
    </lineage>
</organism>
<dbReference type="AlphaFoldDB" id="A0A6M4ASM2"/>
<reference evidence="1 2" key="1">
    <citation type="submission" date="2020-01" db="EMBL/GenBank/DDBJ databases">
        <title>Sphingomonas sp. strain CSW-10.</title>
        <authorList>
            <person name="Chen W.-M."/>
        </authorList>
    </citation>
    <scope>NUCLEOTIDE SEQUENCE [LARGE SCALE GENOMIC DNA]</scope>
    <source>
        <strain evidence="1 2">CSW-10</strain>
    </source>
</reference>
<evidence type="ECO:0000313" key="2">
    <source>
        <dbReference type="Proteomes" id="UP000503018"/>
    </source>
</evidence>
<evidence type="ECO:0000313" key="1">
    <source>
        <dbReference type="EMBL" id="QJQ32087.1"/>
    </source>
</evidence>
<dbReference type="EMBL" id="CP053015">
    <property type="protein sequence ID" value="QJQ32087.1"/>
    <property type="molecule type" value="Genomic_DNA"/>
</dbReference>